<dbReference type="HOGENOM" id="CLU_2651583_0_0_6"/>
<evidence type="ECO:0000313" key="2">
    <source>
        <dbReference type="Proteomes" id="UP000005512"/>
    </source>
</evidence>
<proteinExistence type="predicted"/>
<dbReference type="STRING" id="500637.PROVRUST_08393"/>
<evidence type="ECO:0000313" key="1">
    <source>
        <dbReference type="EMBL" id="EFB70455.1"/>
    </source>
</evidence>
<gene>
    <name evidence="1" type="ORF">PROVRUST_08393</name>
</gene>
<dbReference type="RefSeq" id="WP_006816362.1">
    <property type="nucleotide sequence ID" value="NZ_GG703824.1"/>
</dbReference>
<organism evidence="1 2">
    <name type="scientific">Providencia rustigianii DSM 4541</name>
    <dbReference type="NCBI Taxonomy" id="500637"/>
    <lineage>
        <taxon>Bacteria</taxon>
        <taxon>Pseudomonadati</taxon>
        <taxon>Pseudomonadota</taxon>
        <taxon>Gammaproteobacteria</taxon>
        <taxon>Enterobacterales</taxon>
        <taxon>Morganellaceae</taxon>
        <taxon>Providencia</taxon>
    </lineage>
</organism>
<dbReference type="AlphaFoldDB" id="D1P812"/>
<keyword evidence="2" id="KW-1185">Reference proteome</keyword>
<name>D1P812_9GAMM</name>
<protein>
    <submittedName>
        <fullName evidence="1">Uncharacterized protein</fullName>
    </submittedName>
</protein>
<sequence length="76" mass="8741">MIKLSKGSKNYYLTRENGQLAFSKNIKVRNKSDVKDGSKTAKKQVYKIIIGVDLLPDKADSSILKNMLEQWEKEHE</sequence>
<reference evidence="1" key="1">
    <citation type="submission" date="2009-12" db="EMBL/GenBank/DDBJ databases">
        <authorList>
            <person name="Weinstock G."/>
            <person name="Sodergren E."/>
            <person name="Clifton S."/>
            <person name="Fulton L."/>
            <person name="Fulton B."/>
            <person name="Courtney L."/>
            <person name="Fronick C."/>
            <person name="Harrison M."/>
            <person name="Strong C."/>
            <person name="Farmer C."/>
            <person name="Delahaunty K."/>
            <person name="Markovic C."/>
            <person name="Hall O."/>
            <person name="Minx P."/>
            <person name="Tomlinson C."/>
            <person name="Mitreva M."/>
            <person name="Nelson J."/>
            <person name="Hou S."/>
            <person name="Wollam A."/>
            <person name="Pepin K.H."/>
            <person name="Johnson M."/>
            <person name="Bhonagiri V."/>
            <person name="Nash W.E."/>
            <person name="Warren W."/>
            <person name="Chinwalla A."/>
            <person name="Mardis E.R."/>
            <person name="Wilson R.K."/>
        </authorList>
    </citation>
    <scope>NUCLEOTIDE SEQUENCE [LARGE SCALE GENOMIC DNA]</scope>
    <source>
        <strain evidence="1">DSM 4541</strain>
    </source>
</reference>
<accession>D1P812</accession>
<dbReference type="Proteomes" id="UP000005512">
    <property type="component" value="Unassembled WGS sequence"/>
</dbReference>
<dbReference type="EMBL" id="ABXV02000074">
    <property type="protein sequence ID" value="EFB70455.1"/>
    <property type="molecule type" value="Genomic_DNA"/>
</dbReference>
<comment type="caution">
    <text evidence="1">The sequence shown here is derived from an EMBL/GenBank/DDBJ whole genome shotgun (WGS) entry which is preliminary data.</text>
</comment>